<dbReference type="UniPathway" id="UPA00618">
    <property type="reaction ID" value="UER00672"/>
</dbReference>
<evidence type="ECO:0000259" key="11">
    <source>
        <dbReference type="Pfam" id="PF00370"/>
    </source>
</evidence>
<feature type="chain" id="PRO_5016835502" description="glycerol kinase" evidence="10">
    <location>
        <begin position="20"/>
        <end position="555"/>
    </location>
</feature>
<accession>A0A367LQ20</accession>
<dbReference type="GO" id="GO:0005524">
    <property type="term" value="F:ATP binding"/>
    <property type="evidence" value="ECO:0007669"/>
    <property type="project" value="UniProtKB-KW"/>
</dbReference>
<dbReference type="AlphaFoldDB" id="A0A367LQ20"/>
<dbReference type="Pfam" id="PF00370">
    <property type="entry name" value="FGGY_N"/>
    <property type="match status" value="1"/>
</dbReference>
<keyword evidence="14" id="KW-1185">Reference proteome</keyword>
<feature type="domain" description="Carbohydrate kinase FGGY N-terminal" evidence="11">
    <location>
        <begin position="72"/>
        <end position="303"/>
    </location>
</feature>
<dbReference type="EMBL" id="LKCN02000001">
    <property type="protein sequence ID" value="RCI16554.1"/>
    <property type="molecule type" value="Genomic_DNA"/>
</dbReference>
<evidence type="ECO:0000256" key="9">
    <source>
        <dbReference type="RuleBase" id="RU003733"/>
    </source>
</evidence>
<keyword evidence="10" id="KW-0732">Signal</keyword>
<evidence type="ECO:0000256" key="5">
    <source>
        <dbReference type="ARBA" id="ARBA00022741"/>
    </source>
</evidence>
<dbReference type="InterPro" id="IPR018483">
    <property type="entry name" value="Carb_kinase_FGGY_CS"/>
</dbReference>
<dbReference type="Pfam" id="PF02782">
    <property type="entry name" value="FGGY_C"/>
    <property type="match status" value="1"/>
</dbReference>
<comment type="caution">
    <text evidence="13">The sequence shown here is derived from an EMBL/GenBank/DDBJ whole genome shotgun (WGS) entry which is preliminary data.</text>
</comment>
<dbReference type="InterPro" id="IPR018485">
    <property type="entry name" value="FGGY_C"/>
</dbReference>
<dbReference type="GO" id="GO:0019563">
    <property type="term" value="P:glycerol catabolic process"/>
    <property type="evidence" value="ECO:0007669"/>
    <property type="project" value="UniProtKB-UniPathway"/>
</dbReference>
<comment type="pathway">
    <text evidence="1">Polyol metabolism; glycerol degradation via glycerol kinase pathway; sn-glycerol 3-phosphate from glycerol: step 1/1.</text>
</comment>
<dbReference type="SUPFAM" id="SSF53067">
    <property type="entry name" value="Actin-like ATPase domain"/>
    <property type="match status" value="2"/>
</dbReference>
<sequence length="555" mass="59565">AHFGFLWLLAAAHDTIVSSSLPLDFSLQGKNDGRQDPGQRRRKRLCWEHRSGHDLDPFSYLQSGRRARCWSSSPICSKHPQPGWHEHDPLELLRSVETCIQHAVSDFRASGHHTAQIRAIGLANQRETLVAWDTATGEPLCDAVVWSDTRTAPLVRELKARDGADVLVHRCGQPPSTSASAIKLLWLLCHVEAVARAYDAGRLAVGTVDTWLIYRLNGGVRRPGGPIYVTDSTNASRTMWMDIRTRQYDHELLSFFGVDRAKLTLPTIVSSSHPTAFGALAYGPLAGTRIAACLGDQSAALVGHGGFSPGKAKSTYGTGCFLLYNVGPEPVISKNGLQATVAYDLGDGRPPAYALEGSVSVAGSGINFLVNNLDFVDSHKAIDHLALSVPDNGGVYFVTAFSGLLAPYWIDDAQGTLFGLTAHTQKGHIARATLEAVCHQTAAILDAMAADSGHALDSLAVDGGLAGSDVCMQTQADLSGIPVDRPCMREATSLGAALAAGLATGVWDGLDQLVHVGTSGRSLFRPGIVKEERCARRRRWARAVEMSRGWLAEVA</sequence>
<dbReference type="GO" id="GO:0005739">
    <property type="term" value="C:mitochondrion"/>
    <property type="evidence" value="ECO:0007669"/>
    <property type="project" value="TreeGrafter"/>
</dbReference>
<evidence type="ECO:0000313" key="14">
    <source>
        <dbReference type="Proteomes" id="UP000253664"/>
    </source>
</evidence>
<dbReference type="PANTHER" id="PTHR10196:SF69">
    <property type="entry name" value="GLYCEROL KINASE"/>
    <property type="match status" value="1"/>
</dbReference>
<dbReference type="InterPro" id="IPR018484">
    <property type="entry name" value="FGGY_N"/>
</dbReference>
<evidence type="ECO:0000256" key="4">
    <source>
        <dbReference type="ARBA" id="ARBA00022679"/>
    </source>
</evidence>
<evidence type="ECO:0000256" key="7">
    <source>
        <dbReference type="ARBA" id="ARBA00022840"/>
    </source>
</evidence>
<evidence type="ECO:0000256" key="8">
    <source>
        <dbReference type="ARBA" id="ARBA00043149"/>
    </source>
</evidence>
<reference evidence="13 14" key="1">
    <citation type="journal article" date="2015" name="BMC Genomics">
        <title>Insights from the genome of Ophiocordyceps polyrhachis-furcata to pathogenicity and host specificity in insect fungi.</title>
        <authorList>
            <person name="Wichadakul D."/>
            <person name="Kobmoo N."/>
            <person name="Ingsriswang S."/>
            <person name="Tangphatsornruang S."/>
            <person name="Chantasingh D."/>
            <person name="Luangsa-ard J.J."/>
            <person name="Eurwilaichitr L."/>
        </authorList>
    </citation>
    <scope>NUCLEOTIDE SEQUENCE [LARGE SCALE GENOMIC DNA]</scope>
    <source>
        <strain evidence="13 14">BCC 54312</strain>
    </source>
</reference>
<keyword evidence="5" id="KW-0547">Nucleotide-binding</keyword>
<protein>
    <recommendedName>
        <fullName evidence="3">glycerol kinase</fullName>
        <ecNumber evidence="3">2.7.1.30</ecNumber>
    </recommendedName>
    <alternativeName>
        <fullName evidence="8">ATP:glycerol 3-phosphotransferase</fullName>
    </alternativeName>
</protein>
<dbReference type="PROSITE" id="PS00445">
    <property type="entry name" value="FGGY_KINASES_2"/>
    <property type="match status" value="1"/>
</dbReference>
<keyword evidence="6 9" id="KW-0418">Kinase</keyword>
<keyword evidence="7" id="KW-0067">ATP-binding</keyword>
<evidence type="ECO:0000256" key="6">
    <source>
        <dbReference type="ARBA" id="ARBA00022777"/>
    </source>
</evidence>
<feature type="signal peptide" evidence="10">
    <location>
        <begin position="1"/>
        <end position="19"/>
    </location>
</feature>
<dbReference type="OrthoDB" id="5422795at2759"/>
<proteinExistence type="inferred from homology"/>
<dbReference type="PIRSF" id="PIRSF000538">
    <property type="entry name" value="GlpK"/>
    <property type="match status" value="1"/>
</dbReference>
<evidence type="ECO:0000259" key="12">
    <source>
        <dbReference type="Pfam" id="PF02782"/>
    </source>
</evidence>
<evidence type="ECO:0000256" key="1">
    <source>
        <dbReference type="ARBA" id="ARBA00005190"/>
    </source>
</evidence>
<feature type="non-terminal residue" evidence="13">
    <location>
        <position position="1"/>
    </location>
</feature>
<comment type="similarity">
    <text evidence="2 9">Belongs to the FGGY kinase family.</text>
</comment>
<gene>
    <name evidence="13" type="ORF">L249_2784</name>
</gene>
<organism evidence="13 14">
    <name type="scientific">Ophiocordyceps polyrhachis-furcata BCC 54312</name>
    <dbReference type="NCBI Taxonomy" id="1330021"/>
    <lineage>
        <taxon>Eukaryota</taxon>
        <taxon>Fungi</taxon>
        <taxon>Dikarya</taxon>
        <taxon>Ascomycota</taxon>
        <taxon>Pezizomycotina</taxon>
        <taxon>Sordariomycetes</taxon>
        <taxon>Hypocreomycetidae</taxon>
        <taxon>Hypocreales</taxon>
        <taxon>Ophiocordycipitaceae</taxon>
        <taxon>Ophiocordyceps</taxon>
    </lineage>
</organism>
<evidence type="ECO:0000256" key="3">
    <source>
        <dbReference type="ARBA" id="ARBA00012099"/>
    </source>
</evidence>
<dbReference type="GO" id="GO:0006641">
    <property type="term" value="P:triglyceride metabolic process"/>
    <property type="evidence" value="ECO:0007669"/>
    <property type="project" value="TreeGrafter"/>
</dbReference>
<feature type="domain" description="Carbohydrate kinase FGGY C-terminal" evidence="12">
    <location>
        <begin position="313"/>
        <end position="503"/>
    </location>
</feature>
<dbReference type="InterPro" id="IPR000577">
    <property type="entry name" value="Carb_kinase_FGGY"/>
</dbReference>
<evidence type="ECO:0000256" key="2">
    <source>
        <dbReference type="ARBA" id="ARBA00009156"/>
    </source>
</evidence>
<dbReference type="GO" id="GO:0004370">
    <property type="term" value="F:glycerol kinase activity"/>
    <property type="evidence" value="ECO:0007669"/>
    <property type="project" value="UniProtKB-EC"/>
</dbReference>
<dbReference type="EC" id="2.7.1.30" evidence="3"/>
<dbReference type="Proteomes" id="UP000253664">
    <property type="component" value="Unassembled WGS sequence"/>
</dbReference>
<name>A0A367LQ20_9HYPO</name>
<dbReference type="GO" id="GO:0046167">
    <property type="term" value="P:glycerol-3-phosphate biosynthetic process"/>
    <property type="evidence" value="ECO:0007669"/>
    <property type="project" value="TreeGrafter"/>
</dbReference>
<dbReference type="Gene3D" id="3.30.420.40">
    <property type="match status" value="2"/>
</dbReference>
<dbReference type="PANTHER" id="PTHR10196">
    <property type="entry name" value="SUGAR KINASE"/>
    <property type="match status" value="1"/>
</dbReference>
<evidence type="ECO:0000313" key="13">
    <source>
        <dbReference type="EMBL" id="RCI16554.1"/>
    </source>
</evidence>
<evidence type="ECO:0000256" key="10">
    <source>
        <dbReference type="SAM" id="SignalP"/>
    </source>
</evidence>
<dbReference type="InterPro" id="IPR043129">
    <property type="entry name" value="ATPase_NBD"/>
</dbReference>
<keyword evidence="4 9" id="KW-0808">Transferase</keyword>